<dbReference type="PANTHER" id="PTHR42044:SF2">
    <property type="entry name" value="DUF676 DOMAIN-CONTAINING PROTEIN"/>
    <property type="match status" value="1"/>
</dbReference>
<protein>
    <recommendedName>
        <fullName evidence="3">DUF676 domain-containing protein</fullName>
    </recommendedName>
</protein>
<accession>A0AAE8SZW5</accession>
<dbReference type="AlphaFoldDB" id="A0AAE8SZW5"/>
<proteinExistence type="predicted"/>
<evidence type="ECO:0000313" key="2">
    <source>
        <dbReference type="Proteomes" id="UP001187682"/>
    </source>
</evidence>
<sequence length="658" mass="70037">MLGHLVEIARHAGEITQHAVGGAVDGAAGIATNAAEIADIVLQSTTAAGGEVTERGLAMAGDAVKVAADAAKSAGDAAGATSQGAANIVGGAASISIEASKFAGGAAEGSAKVICEAASRIAAAAAGGVINEAAEATETIAKEAGKIAGEATKLAGEAGTEAVGGAALMAGEAANILAEASRLPGGATDVVADNVRSTASHLAFIGDAINTGRWFATTAGSAIFRNLTHPDALLETARSILRDGGDAVTRDLINLAITRALALIAPEELLQRVVDVFQRVKDNGAVRNLVFAVTRRTFSALGPYLGSLPAIYKGIFSNPVNWETLQMILKNRAMLARFIIDLVEPAKGFALDSSRGGAPRTDKEECQRYNELNMNDPMNRHALICQLQRLAKSVVAILEKGAATGEVEENALGTFDMDTVLETDSGGDLGKSEHMDKHDEQWFFVNGIGGEPCWVRLACKKLEDKYKRKVEGIFNRSDGLLWDIFECAGERDSGAYERDLIQRTRSSREAKDRLKSRLEQVLWPETGQTPPKVVMIAHSQGCLVLRLALEDLIEARREKPELENMKRLYVFTFGNPSLNWPVDKYCAHTEHFANRTDFVAGLGVLRGTNGYEGQRTFVNETWTGHLFGSQYSLEPGDYGVHGGDSRLLRRADGEAIDH</sequence>
<dbReference type="Proteomes" id="UP001187682">
    <property type="component" value="Unassembled WGS sequence"/>
</dbReference>
<evidence type="ECO:0008006" key="3">
    <source>
        <dbReference type="Google" id="ProtNLM"/>
    </source>
</evidence>
<comment type="caution">
    <text evidence="1">The sequence shown here is derived from an EMBL/GenBank/DDBJ whole genome shotgun (WGS) entry which is preliminary data.</text>
</comment>
<dbReference type="EMBL" id="ONZQ02000015">
    <property type="protein sequence ID" value="SPO06467.1"/>
    <property type="molecule type" value="Genomic_DNA"/>
</dbReference>
<reference evidence="1" key="1">
    <citation type="submission" date="2018-03" db="EMBL/GenBank/DDBJ databases">
        <authorList>
            <person name="Guldener U."/>
        </authorList>
    </citation>
    <scope>NUCLEOTIDE SEQUENCE</scope>
</reference>
<gene>
    <name evidence="1" type="ORF">DNG_09157</name>
</gene>
<evidence type="ECO:0000313" key="1">
    <source>
        <dbReference type="EMBL" id="SPO06467.1"/>
    </source>
</evidence>
<keyword evidence="2" id="KW-1185">Reference proteome</keyword>
<organism evidence="1 2">
    <name type="scientific">Cephalotrichum gorgonifer</name>
    <dbReference type="NCBI Taxonomy" id="2041049"/>
    <lineage>
        <taxon>Eukaryota</taxon>
        <taxon>Fungi</taxon>
        <taxon>Dikarya</taxon>
        <taxon>Ascomycota</taxon>
        <taxon>Pezizomycotina</taxon>
        <taxon>Sordariomycetes</taxon>
        <taxon>Hypocreomycetidae</taxon>
        <taxon>Microascales</taxon>
        <taxon>Microascaceae</taxon>
        <taxon>Cephalotrichum</taxon>
    </lineage>
</organism>
<name>A0AAE8SZW5_9PEZI</name>
<dbReference type="PANTHER" id="PTHR42044">
    <property type="entry name" value="DUF676 DOMAIN-CONTAINING PROTEIN-RELATED"/>
    <property type="match status" value="1"/>
</dbReference>